<dbReference type="PANTHER" id="PTHR45947:SF3">
    <property type="entry name" value="SULFOQUINOVOSYL TRANSFERASE SQD2"/>
    <property type="match status" value="1"/>
</dbReference>
<keyword evidence="2" id="KW-1185">Reference proteome</keyword>
<dbReference type="AlphaFoldDB" id="A0A6B8KJP2"/>
<name>A0A6B8KJP2_9HYPH</name>
<evidence type="ECO:0000313" key="2">
    <source>
        <dbReference type="Proteomes" id="UP000309061"/>
    </source>
</evidence>
<dbReference type="EMBL" id="CP046052">
    <property type="protein sequence ID" value="QGM47857.1"/>
    <property type="molecule type" value="Genomic_DNA"/>
</dbReference>
<dbReference type="Gene3D" id="3.40.50.2000">
    <property type="entry name" value="Glycogen Phosphorylase B"/>
    <property type="match status" value="2"/>
</dbReference>
<dbReference type="Pfam" id="PF13692">
    <property type="entry name" value="Glyco_trans_1_4"/>
    <property type="match status" value="1"/>
</dbReference>
<dbReference type="PANTHER" id="PTHR45947">
    <property type="entry name" value="SULFOQUINOVOSYL TRANSFERASE SQD2"/>
    <property type="match status" value="1"/>
</dbReference>
<dbReference type="SUPFAM" id="SSF53756">
    <property type="entry name" value="UDP-Glycosyltransferase/glycogen phosphorylase"/>
    <property type="match status" value="1"/>
</dbReference>
<reference evidence="1 2" key="1">
    <citation type="submission" date="2019-11" db="EMBL/GenBank/DDBJ databases">
        <title>The genome sequence of Methylocystis heyeri.</title>
        <authorList>
            <person name="Oshkin I.Y."/>
            <person name="Miroshnikov K."/>
            <person name="Dedysh S.N."/>
        </authorList>
    </citation>
    <scope>NUCLEOTIDE SEQUENCE [LARGE SCALE GENOMIC DNA]</scope>
    <source>
        <strain evidence="1 2">H2</strain>
    </source>
</reference>
<dbReference type="KEGG" id="mhey:H2LOC_020455"/>
<proteinExistence type="predicted"/>
<protein>
    <submittedName>
        <fullName evidence="1">Glycosyltransferase</fullName>
    </submittedName>
</protein>
<gene>
    <name evidence="1" type="ORF">H2LOC_020455</name>
</gene>
<dbReference type="InterPro" id="IPR050194">
    <property type="entry name" value="Glycosyltransferase_grp1"/>
</dbReference>
<dbReference type="GO" id="GO:0016757">
    <property type="term" value="F:glycosyltransferase activity"/>
    <property type="evidence" value="ECO:0007669"/>
    <property type="project" value="TreeGrafter"/>
</dbReference>
<dbReference type="Proteomes" id="UP000309061">
    <property type="component" value="Chromosome"/>
</dbReference>
<sequence>MQSHSAKAGEAFLGSRRVSVPTTAGASRAGEAPSTKRVAFFHQNDVFSRQGGIERYLATLLACADGRAALVSAAVTRPVEEYFRVREYGSPRLPQWVRYLAGLFAQRREIAGFLRERQVAVLEFSRPEYLLAGWMFKGRRVVTIHGTGPSPQNRAHYLLHHLCCFLLPIFADRVQVVGRDPSGLPGVVQKLLGRRVTFIEAWYDDRFSPAPLPDLNHSPVRLFYAGRIAPQKNPELLYAIIRRLAEDAPGLFEFRYFGSDYDEFVEAGLGALVADKGFLDAAALAEAIRECHVGLLCSGYGEGSPFIVIETLACGRPFVLSPLPTLVKAYAGLEGISIARGYNVEDFVNELVKLRDEMLQSRIDPAKIAARVADRSQSQATRRLLDSLMDLAR</sequence>
<organism evidence="1 2">
    <name type="scientific">Methylocystis heyeri</name>
    <dbReference type="NCBI Taxonomy" id="391905"/>
    <lineage>
        <taxon>Bacteria</taxon>
        <taxon>Pseudomonadati</taxon>
        <taxon>Pseudomonadota</taxon>
        <taxon>Alphaproteobacteria</taxon>
        <taxon>Hyphomicrobiales</taxon>
        <taxon>Methylocystaceae</taxon>
        <taxon>Methylocystis</taxon>
    </lineage>
</organism>
<dbReference type="OrthoDB" id="9768937at2"/>
<accession>A0A6B8KJP2</accession>
<evidence type="ECO:0000313" key="1">
    <source>
        <dbReference type="EMBL" id="QGM47857.1"/>
    </source>
</evidence>
<keyword evidence="1" id="KW-0808">Transferase</keyword>